<evidence type="ECO:0000313" key="2">
    <source>
        <dbReference type="Proteomes" id="UP000298663"/>
    </source>
</evidence>
<organism evidence="1 2">
    <name type="scientific">Steinernema carpocapsae</name>
    <name type="common">Entomopathogenic nematode</name>
    <dbReference type="NCBI Taxonomy" id="34508"/>
    <lineage>
        <taxon>Eukaryota</taxon>
        <taxon>Metazoa</taxon>
        <taxon>Ecdysozoa</taxon>
        <taxon>Nematoda</taxon>
        <taxon>Chromadorea</taxon>
        <taxon>Rhabditida</taxon>
        <taxon>Tylenchina</taxon>
        <taxon>Panagrolaimomorpha</taxon>
        <taxon>Strongyloidoidea</taxon>
        <taxon>Steinernematidae</taxon>
        <taxon>Steinernema</taxon>
    </lineage>
</organism>
<dbReference type="Proteomes" id="UP000298663">
    <property type="component" value="Unassembled WGS sequence"/>
</dbReference>
<reference evidence="1 2" key="1">
    <citation type="journal article" date="2015" name="Genome Biol.">
        <title>Comparative genomics of Steinernema reveals deeply conserved gene regulatory networks.</title>
        <authorList>
            <person name="Dillman A.R."/>
            <person name="Macchietto M."/>
            <person name="Porter C.F."/>
            <person name="Rogers A."/>
            <person name="Williams B."/>
            <person name="Antoshechkin I."/>
            <person name="Lee M.M."/>
            <person name="Goodwin Z."/>
            <person name="Lu X."/>
            <person name="Lewis E.E."/>
            <person name="Goodrich-Blair H."/>
            <person name="Stock S.P."/>
            <person name="Adams B.J."/>
            <person name="Sternberg P.W."/>
            <person name="Mortazavi A."/>
        </authorList>
    </citation>
    <scope>NUCLEOTIDE SEQUENCE [LARGE SCALE GENOMIC DNA]</scope>
    <source>
        <strain evidence="1 2">ALL</strain>
    </source>
</reference>
<accession>A0A4U5NHG0</accession>
<sequence length="113" mass="12898">MDDFNKAVALLNPLRITEWPEKTHDNTISALLKSLQARRELTGRKNVDYGSVLVFELREIGNNFYIELMFSKNAESELENVTSVIGGFPKADLCPIEVSSRGARNMRLRTLRR</sequence>
<dbReference type="GO" id="GO:0016791">
    <property type="term" value="F:phosphatase activity"/>
    <property type="evidence" value="ECO:0007669"/>
    <property type="project" value="UniProtKB-ARBA"/>
</dbReference>
<reference evidence="1 2" key="2">
    <citation type="journal article" date="2019" name="G3 (Bethesda)">
        <title>Hybrid Assembly of the Genome of the Entomopathogenic Nematode Steinernema carpocapsae Identifies the X-Chromosome.</title>
        <authorList>
            <person name="Serra L."/>
            <person name="Macchietto M."/>
            <person name="Macias-Munoz A."/>
            <person name="McGill C.J."/>
            <person name="Rodriguez I.M."/>
            <person name="Rodriguez B."/>
            <person name="Murad R."/>
            <person name="Mortazavi A."/>
        </authorList>
    </citation>
    <scope>NUCLEOTIDE SEQUENCE [LARGE SCALE GENOMIC DNA]</scope>
    <source>
        <strain evidence="1 2">ALL</strain>
    </source>
</reference>
<keyword evidence="2" id="KW-1185">Reference proteome</keyword>
<comment type="caution">
    <text evidence="1">The sequence shown here is derived from an EMBL/GenBank/DDBJ whole genome shotgun (WGS) entry which is preliminary data.</text>
</comment>
<dbReference type="InterPro" id="IPR029033">
    <property type="entry name" value="His_PPase_superfam"/>
</dbReference>
<dbReference type="Gene3D" id="3.40.50.1240">
    <property type="entry name" value="Phosphoglycerate mutase-like"/>
    <property type="match status" value="1"/>
</dbReference>
<protein>
    <submittedName>
        <fullName evidence="1">Uncharacterized protein</fullName>
    </submittedName>
</protein>
<proteinExistence type="predicted"/>
<dbReference type="SUPFAM" id="SSF53254">
    <property type="entry name" value="Phosphoglycerate mutase-like"/>
    <property type="match status" value="1"/>
</dbReference>
<gene>
    <name evidence="1" type="ORF">L596_015920</name>
</gene>
<dbReference type="AlphaFoldDB" id="A0A4U5NHG0"/>
<dbReference type="EMBL" id="AZBU02000004">
    <property type="protein sequence ID" value="TKR82152.1"/>
    <property type="molecule type" value="Genomic_DNA"/>
</dbReference>
<evidence type="ECO:0000313" key="1">
    <source>
        <dbReference type="EMBL" id="TKR82152.1"/>
    </source>
</evidence>
<name>A0A4U5NHG0_STECR</name>